<accession>A0A3S0ZUN4</accession>
<comment type="caution">
    <text evidence="1">The sequence shown here is derived from an EMBL/GenBank/DDBJ whole genome shotgun (WGS) entry which is preliminary data.</text>
</comment>
<evidence type="ECO:0000313" key="1">
    <source>
        <dbReference type="EMBL" id="RUS86265.1"/>
    </source>
</evidence>
<dbReference type="EMBL" id="RQTK01000144">
    <property type="protein sequence ID" value="RUS86265.1"/>
    <property type="molecule type" value="Genomic_DNA"/>
</dbReference>
<proteinExistence type="predicted"/>
<reference evidence="1 2" key="1">
    <citation type="submission" date="2019-01" db="EMBL/GenBank/DDBJ databases">
        <title>A draft genome assembly of the solar-powered sea slug Elysia chlorotica.</title>
        <authorList>
            <person name="Cai H."/>
            <person name="Li Q."/>
            <person name="Fang X."/>
            <person name="Li J."/>
            <person name="Curtis N.E."/>
            <person name="Altenburger A."/>
            <person name="Shibata T."/>
            <person name="Feng M."/>
            <person name="Maeda T."/>
            <person name="Schwartz J.A."/>
            <person name="Shigenobu S."/>
            <person name="Lundholm N."/>
            <person name="Nishiyama T."/>
            <person name="Yang H."/>
            <person name="Hasebe M."/>
            <person name="Li S."/>
            <person name="Pierce S.K."/>
            <person name="Wang J."/>
        </authorList>
    </citation>
    <scope>NUCLEOTIDE SEQUENCE [LARGE SCALE GENOMIC DNA]</scope>
    <source>
        <strain evidence="1">EC2010</strain>
        <tissue evidence="1">Whole organism of an adult</tissue>
    </source>
</reference>
<sequence length="231" mass="26659">MPEDGNPVDLHELVGLEDLDFADYISLLPQRKQDPQEKLYQTWRVTKTNSHKLQSFTNRSLRNIFNVIITNKELWDRTKQTPTETEIRKRKWGWIGHTLRKTVSNISRQALEWNPQGTEEWPPIYPEESLTGCWANATKHPPLGHVISTVALGLGNKSFVDFNHLANTTNLVRIICEVVWENVPEMDADGLTYINKFNSCSDGDLIRPNKKDLNNGREKKLGFSPRWNHVS</sequence>
<gene>
    <name evidence="1" type="ORF">EGW08_005957</name>
</gene>
<keyword evidence="2" id="KW-1185">Reference proteome</keyword>
<evidence type="ECO:0000313" key="2">
    <source>
        <dbReference type="Proteomes" id="UP000271974"/>
    </source>
</evidence>
<organism evidence="1 2">
    <name type="scientific">Elysia chlorotica</name>
    <name type="common">Eastern emerald elysia</name>
    <name type="synonym">Sea slug</name>
    <dbReference type="NCBI Taxonomy" id="188477"/>
    <lineage>
        <taxon>Eukaryota</taxon>
        <taxon>Metazoa</taxon>
        <taxon>Spiralia</taxon>
        <taxon>Lophotrochozoa</taxon>
        <taxon>Mollusca</taxon>
        <taxon>Gastropoda</taxon>
        <taxon>Heterobranchia</taxon>
        <taxon>Euthyneura</taxon>
        <taxon>Panpulmonata</taxon>
        <taxon>Sacoglossa</taxon>
        <taxon>Placobranchoidea</taxon>
        <taxon>Plakobranchidae</taxon>
        <taxon>Elysia</taxon>
    </lineage>
</organism>
<dbReference type="OrthoDB" id="7384832at2759"/>
<dbReference type="AlphaFoldDB" id="A0A3S0ZUN4"/>
<dbReference type="Proteomes" id="UP000271974">
    <property type="component" value="Unassembled WGS sequence"/>
</dbReference>
<protein>
    <submittedName>
        <fullName evidence="1">Uncharacterized protein</fullName>
    </submittedName>
</protein>
<name>A0A3S0ZUN4_ELYCH</name>